<evidence type="ECO:0000313" key="1">
    <source>
        <dbReference type="EMBL" id="RHA66479.1"/>
    </source>
</evidence>
<organism evidence="2 3">
    <name type="scientific">Roseburia intestinalis</name>
    <dbReference type="NCBI Taxonomy" id="166486"/>
    <lineage>
        <taxon>Bacteria</taxon>
        <taxon>Bacillati</taxon>
        <taxon>Bacillota</taxon>
        <taxon>Clostridia</taxon>
        <taxon>Lachnospirales</taxon>
        <taxon>Lachnospiraceae</taxon>
        <taxon>Roseburia</taxon>
    </lineage>
</organism>
<reference evidence="3 4" key="1">
    <citation type="submission" date="2018-08" db="EMBL/GenBank/DDBJ databases">
        <title>A genome reference for cultivated species of the human gut microbiota.</title>
        <authorList>
            <person name="Zou Y."/>
            <person name="Xue W."/>
            <person name="Luo G."/>
        </authorList>
    </citation>
    <scope>NUCLEOTIDE SEQUENCE [LARGE SCALE GENOMIC DNA]</scope>
    <source>
        <strain evidence="2 3">AM37-1AC</strain>
        <strain evidence="1 4">AM43-11</strain>
    </source>
</reference>
<evidence type="ECO:0000313" key="4">
    <source>
        <dbReference type="Proteomes" id="UP000284465"/>
    </source>
</evidence>
<protein>
    <submittedName>
        <fullName evidence="2">Uncharacterized protein</fullName>
    </submittedName>
</protein>
<dbReference type="AlphaFoldDB" id="A0A413Z8H5"/>
<dbReference type="EMBL" id="QSHO01000005">
    <property type="protein sequence ID" value="RHC17901.1"/>
    <property type="molecule type" value="Genomic_DNA"/>
</dbReference>
<dbReference type="EMBL" id="QSFP01000012">
    <property type="protein sequence ID" value="RHA66479.1"/>
    <property type="molecule type" value="Genomic_DNA"/>
</dbReference>
<accession>A0A413Z8H5</accession>
<proteinExistence type="predicted"/>
<dbReference type="RefSeq" id="WP_022111977.1">
    <property type="nucleotide sequence ID" value="NZ_JADNLD010000092.1"/>
</dbReference>
<sequence>MQSGIKEKDEKDKKKQDVKYPDYWDGNIYICGSIFIYGSDNFYCSLPWNLREKGVYYKYRNIRENNMEQC</sequence>
<name>A0A413Z8H5_9FIRM</name>
<dbReference type="Proteomes" id="UP000284465">
    <property type="component" value="Unassembled WGS sequence"/>
</dbReference>
<evidence type="ECO:0000313" key="2">
    <source>
        <dbReference type="EMBL" id="RHC17901.1"/>
    </source>
</evidence>
<gene>
    <name evidence="2" type="ORF">DW856_07095</name>
    <name evidence="1" type="ORF">DW927_11290</name>
</gene>
<evidence type="ECO:0000313" key="3">
    <source>
        <dbReference type="Proteomes" id="UP000283513"/>
    </source>
</evidence>
<dbReference type="Proteomes" id="UP000283513">
    <property type="component" value="Unassembled WGS sequence"/>
</dbReference>
<comment type="caution">
    <text evidence="2">The sequence shown here is derived from an EMBL/GenBank/DDBJ whole genome shotgun (WGS) entry which is preliminary data.</text>
</comment>